<keyword evidence="4" id="KW-1185">Reference proteome</keyword>
<dbReference type="Proteomes" id="UP001374535">
    <property type="component" value="Chromosome 9"/>
</dbReference>
<evidence type="ECO:0000259" key="2">
    <source>
        <dbReference type="Pfam" id="PF00561"/>
    </source>
</evidence>
<evidence type="ECO:0000256" key="1">
    <source>
        <dbReference type="SAM" id="Phobius"/>
    </source>
</evidence>
<feature type="transmembrane region" description="Helical" evidence="1">
    <location>
        <begin position="6"/>
        <end position="26"/>
    </location>
</feature>
<feature type="domain" description="AB hydrolase-1" evidence="2">
    <location>
        <begin position="269"/>
        <end position="536"/>
    </location>
</feature>
<dbReference type="InterPro" id="IPR029058">
    <property type="entry name" value="AB_hydrolase_fold"/>
</dbReference>
<dbReference type="Pfam" id="PF00561">
    <property type="entry name" value="Abhydrolase_1"/>
    <property type="match status" value="1"/>
</dbReference>
<dbReference type="EMBL" id="CP144692">
    <property type="protein sequence ID" value="WVY97822.1"/>
    <property type="molecule type" value="Genomic_DNA"/>
</dbReference>
<evidence type="ECO:0000313" key="3">
    <source>
        <dbReference type="EMBL" id="WVY97822.1"/>
    </source>
</evidence>
<evidence type="ECO:0000313" key="4">
    <source>
        <dbReference type="Proteomes" id="UP001374535"/>
    </source>
</evidence>
<gene>
    <name evidence="3" type="ORF">V8G54_029973</name>
</gene>
<accession>A0AAQ3MVB9</accession>
<organism evidence="3 4">
    <name type="scientific">Vigna mungo</name>
    <name type="common">Black gram</name>
    <name type="synonym">Phaseolus mungo</name>
    <dbReference type="NCBI Taxonomy" id="3915"/>
    <lineage>
        <taxon>Eukaryota</taxon>
        <taxon>Viridiplantae</taxon>
        <taxon>Streptophyta</taxon>
        <taxon>Embryophyta</taxon>
        <taxon>Tracheophyta</taxon>
        <taxon>Spermatophyta</taxon>
        <taxon>Magnoliopsida</taxon>
        <taxon>eudicotyledons</taxon>
        <taxon>Gunneridae</taxon>
        <taxon>Pentapetalae</taxon>
        <taxon>rosids</taxon>
        <taxon>fabids</taxon>
        <taxon>Fabales</taxon>
        <taxon>Fabaceae</taxon>
        <taxon>Papilionoideae</taxon>
        <taxon>50 kb inversion clade</taxon>
        <taxon>NPAAA clade</taxon>
        <taxon>indigoferoid/millettioid clade</taxon>
        <taxon>Phaseoleae</taxon>
        <taxon>Vigna</taxon>
    </lineage>
</organism>
<sequence length="596" mass="68504">MVSEKVWFCFWITLCAVGSVCVWWVCIITHRHASRLVLALVIPEFGESEEAVGEMAEMRGRDTWTEEIASLIEDSGVRYSGGPNASSATSFEVRGSVYAPQSEWVESGESLKEQALGFVMAWCEILLELGRGFRDILRQNLMNEDSYVVRKFGGPCSKLSKRLRFLNDFLPEDRDPVHAWSIVFFVFILALAAIRVDPSREAVAPMMKVRKHPPSASRVQLPDGRFMAYHEQGVSSETARFSIKSFLGVEQLILFYFLAMEGLPGVKSSLLEEYGIRFITYDLPGFGESDPHPNRNLNSSAIDVLHLVNAVNVSDKFWLLCHSTGCIHAWAFLRYVPERIAGCAAMLAPMVNPYDPHMTKEETKRTWEKWLPRRKMMYSLARRFPKLLPFLYRKSFLPEEHDEIDKLLSFSTGKKDKLVIEEPEFEEFWQRDVEESVRQGNIRPFIEEVVLQVSYWGFDLKELHVQKKCQAKGLLLWLKSMYSQVDCELAGFLGLTHIWQGLDDRVVPPSMTEYIERVLPEAVIHKLPNEAHFSYFYFCDQCHRQIFSTLFGTPQGPVQRQQETAFEEAKEEAAAPLLYGARKKKMFVINARNFEP</sequence>
<keyword evidence="1" id="KW-0812">Transmembrane</keyword>
<keyword evidence="1" id="KW-0472">Membrane</keyword>
<reference evidence="3 4" key="1">
    <citation type="journal article" date="2023" name="Life. Sci Alliance">
        <title>Evolutionary insights into 3D genome organization and epigenetic landscape of Vigna mungo.</title>
        <authorList>
            <person name="Junaid A."/>
            <person name="Singh B."/>
            <person name="Bhatia S."/>
        </authorList>
    </citation>
    <scope>NUCLEOTIDE SEQUENCE [LARGE SCALE GENOMIC DNA]</scope>
    <source>
        <strain evidence="3">Urdbean</strain>
    </source>
</reference>
<name>A0AAQ3MVB9_VIGMU</name>
<proteinExistence type="predicted"/>
<keyword evidence="1" id="KW-1133">Transmembrane helix</keyword>
<protein>
    <recommendedName>
        <fullName evidence="2">AB hydrolase-1 domain-containing protein</fullName>
    </recommendedName>
</protein>
<dbReference type="SUPFAM" id="SSF53474">
    <property type="entry name" value="alpha/beta-Hydrolases"/>
    <property type="match status" value="1"/>
</dbReference>
<dbReference type="PANTHER" id="PTHR45763">
    <property type="entry name" value="HYDROLASE, ALPHA/BETA FOLD FAMILY PROTEIN, EXPRESSED-RELATED"/>
    <property type="match status" value="1"/>
</dbReference>
<dbReference type="AlphaFoldDB" id="A0AAQ3MVB9"/>
<dbReference type="Gene3D" id="3.40.50.1820">
    <property type="entry name" value="alpha/beta hydrolase"/>
    <property type="match status" value="1"/>
</dbReference>
<dbReference type="PANTHER" id="PTHR45763:SF8">
    <property type="entry name" value="ALPHA_BETA-HYDROLASES SUPERFAMILY PROTEIN"/>
    <property type="match status" value="1"/>
</dbReference>
<dbReference type="InterPro" id="IPR000073">
    <property type="entry name" value="AB_hydrolase_1"/>
</dbReference>